<dbReference type="OMA" id="CRMYLLP"/>
<dbReference type="Proteomes" id="UP000078561">
    <property type="component" value="Unassembled WGS sequence"/>
</dbReference>
<dbReference type="InParanoid" id="A0A168RX29"/>
<reference evidence="2" key="1">
    <citation type="submission" date="2016-04" db="EMBL/GenBank/DDBJ databases">
        <authorList>
            <person name="Evans L.H."/>
            <person name="Alamgir A."/>
            <person name="Owens N."/>
            <person name="Weber N.D."/>
            <person name="Virtaneva K."/>
            <person name="Barbian K."/>
            <person name="Babar A."/>
            <person name="Rosenke K."/>
        </authorList>
    </citation>
    <scope>NUCLEOTIDE SEQUENCE [LARGE SCALE GENOMIC DNA]</scope>
    <source>
        <strain evidence="2">CBS 101.48</strain>
    </source>
</reference>
<dbReference type="AlphaFoldDB" id="A0A168RX29"/>
<proteinExistence type="predicted"/>
<accession>A0A168RX29</accession>
<organism evidence="2">
    <name type="scientific">Absidia glauca</name>
    <name type="common">Pin mould</name>
    <dbReference type="NCBI Taxonomy" id="4829"/>
    <lineage>
        <taxon>Eukaryota</taxon>
        <taxon>Fungi</taxon>
        <taxon>Fungi incertae sedis</taxon>
        <taxon>Mucoromycota</taxon>
        <taxon>Mucoromycotina</taxon>
        <taxon>Mucoromycetes</taxon>
        <taxon>Mucorales</taxon>
        <taxon>Cunninghamellaceae</taxon>
        <taxon>Absidia</taxon>
    </lineage>
</organism>
<evidence type="ECO:0000313" key="2">
    <source>
        <dbReference type="EMBL" id="SAM07512.1"/>
    </source>
</evidence>
<feature type="compositionally biased region" description="Acidic residues" evidence="1">
    <location>
        <begin position="119"/>
        <end position="132"/>
    </location>
</feature>
<name>A0A168RX29_ABSGL</name>
<sequence length="576" mass="66405">MSDYPVVRNPLLPSPPRPASHRFRMFQNRSHASNFSTAPSLRSSFSALSIKSMVNKSFHCLSQAGHLRTSKRIAPAMIKPSSSDLNTKHHVEDPDDGLSDNRSKSKGLLLTMTHPLTNDNEDDDEDYDEDEENSRRFVHKSMSSFSFMSFKKKQTPTKSISTNMIKKMEPIVHYNGSYHTLEQLPDEKWQWIKLLQITSQDSSKARLFRCGVQIHEETCISAYTPSEKCGKSSVQANLDETFLFDVDDSCNATLAIYAQHRPGVQLFYPRAQQQHQDICVGKHQFQIHLSPTQKHVQRHVITDHSNGQSYQVLVVFGIYVSHRSQTIINNSKLMEDYLTMQVRGTFTPRLERFWVVVRGVQLELYDFDFRETRPPLHIIPLHTLLEAYHESSEEQSEQPIGMGGLILQFSEDTLDPAYRRSILDHPEFECRMYVLAENMERSKEWENVFNYMVSLFDECREEAEIDSIGDDDDDDYDDDDDDYEEDYDQEYEVYGHEAEDVPEGDQAQDQEAYGHQKPHGKVYYSQQGFLTSHSSTLHKPSSQQQQQKQLQQCSIVPTKFLCSASHLPNDVENAGF</sequence>
<gene>
    <name evidence="2" type="primary">ABSGL_13155.1 scaffold 13659</name>
</gene>
<evidence type="ECO:0008006" key="4">
    <source>
        <dbReference type="Google" id="ProtNLM"/>
    </source>
</evidence>
<dbReference type="EMBL" id="LT554760">
    <property type="protein sequence ID" value="SAM07512.1"/>
    <property type="molecule type" value="Genomic_DNA"/>
</dbReference>
<feature type="region of interest" description="Disordered" evidence="1">
    <location>
        <begin position="78"/>
        <end position="134"/>
    </location>
</feature>
<dbReference type="STRING" id="4829.A0A168RX29"/>
<evidence type="ECO:0000256" key="1">
    <source>
        <dbReference type="SAM" id="MobiDB-lite"/>
    </source>
</evidence>
<protein>
    <recommendedName>
        <fullName evidence="4">PH domain-containing protein</fullName>
    </recommendedName>
</protein>
<dbReference type="OrthoDB" id="2261218at2759"/>
<evidence type="ECO:0000313" key="3">
    <source>
        <dbReference type="Proteomes" id="UP000078561"/>
    </source>
</evidence>
<keyword evidence="3" id="KW-1185">Reference proteome</keyword>